<dbReference type="PANTHER" id="PTHR22706">
    <property type="entry name" value="ASSEMBLY FACTOR FOR SPINDLE MICROTUBULES"/>
    <property type="match status" value="1"/>
</dbReference>
<feature type="region of interest" description="Disordered" evidence="2">
    <location>
        <begin position="1388"/>
        <end position="1411"/>
    </location>
</feature>
<evidence type="ECO:0000313" key="3">
    <source>
        <dbReference type="EMBL" id="CBH18784.1"/>
    </source>
</evidence>
<dbReference type="SMART" id="SM00015">
    <property type="entry name" value="IQ"/>
    <property type="match status" value="12"/>
</dbReference>
<feature type="compositionally biased region" description="Low complexity" evidence="2">
    <location>
        <begin position="790"/>
        <end position="803"/>
    </location>
</feature>
<evidence type="ECO:0008006" key="5">
    <source>
        <dbReference type="Google" id="ProtNLM"/>
    </source>
</evidence>
<feature type="region of interest" description="Disordered" evidence="2">
    <location>
        <begin position="1279"/>
        <end position="1302"/>
    </location>
</feature>
<gene>
    <name evidence="3" type="ORF">TbgDal_XI19050</name>
</gene>
<dbReference type="InterPro" id="IPR000048">
    <property type="entry name" value="IQ_motif_EF-hand-BS"/>
</dbReference>
<dbReference type="OrthoDB" id="2148418at2759"/>
<dbReference type="PROSITE" id="PS50096">
    <property type="entry name" value="IQ"/>
    <property type="match status" value="9"/>
</dbReference>
<feature type="compositionally biased region" description="Polar residues" evidence="2">
    <location>
        <begin position="355"/>
        <end position="379"/>
    </location>
</feature>
<sequence length="2139" mass="237392">MSIAASSARKDGPHHPSSGLTGKETLQDARKMEYRASTLEAGGNDMECLQLMETALQIRCKEYGTGSSSPELLKEACDAAERVVMKCNVLGVKLFKEGKYDVATPLFGYAMEMTGEGSFPLRKDDERRRRLRGVTLNNHGCMERHRGHFSTALDYMQQSMQCTGQQSPVAFLNISAVQVQLRLCEEAAHSAVCAIQSLGPNPEDPSLLAVAHHNLAMALELIDPPRAHEEYRLALGLAQNTIGRRSEVTRTIESNMQRFVMVLHECRPGNSALTGTNSPRSSCGHTLFVSPRSCSRERSPSGRDAASRTHRVDIFPHPFAVSAKETVAKRSISRPARADAGHPPSAAAAAATAPGVNSKTSLSRPAAWQSQTNGGSASHGSGLKGGNSTKSGGASPNASRLPPISQGSRATLRESGGPSEHHRGANVGEQSKSLTKNNERVSNKGGVALSVATRSPVAATRMPYKREATARPGDVGSQGKGAGFVDNESVHTKSNAKSGASRSECRPPMKGSMRSNISLSQPNAQSSPVSVGATGSNQRTPGRRNSPKGRTQSAAVEPSAPSRPTQQAVGGRSAVGRKLSPNAERTRPVAQSPAARDSSGRKMQSVAADPDAPFLYNQQAGGTGNKTGRRVSSSARESSPSSRPTHQGVGGRSAVGRKLSPNAERTRPVAQSPAARDSSGRKMQSVAADPDAPFLYNQQAGGTGNKTGRRVSSSARESSPSSRPTHQGVGGRSAVGRKLSPNAERTRPVAQSPAARDSSGRKMQSVAADPDAPFLYNQQAGGTGNKTGRRVSSSARESSPSSRPTHQAAATHDATKKKLHTVTMEVEGAARRGQHAADAHSAVGRLSPNAPSNDTGSPVRKFPQPKASPFSATKDKQGRSPISKSSVMGPGVPPLSVDAPSRRIQGLPPGANLVTYVVDRLDMLLFDEEDLWRKSGCAVTIQRAYRAFKARQLFEAVKSKSARDRVLDGVRRSIAARKIQRTFRRHLSIRSGSTARYKNRDVLANEINRAAVRIQCCARQWRARRRLARRQFLKNNASSAAFRLQTWWRKVMATRRVEKLREMHQLVKNEVALRERQEVAATVIQSQWRRRRAEQQTREARLRAARLRRRHLEARYLSAARKIQKAWRLYISRKELNKMRELRAAREERLREHQRRCDAAKKLQAFGRRIIVARNAGPLLDVARENAARRIRGHCLQSRAASKIQRAYRLYRSKSLLKRMKKERRRQLLDSRLSAFAFTMQRIGRAYFVRLSLGRSLYQMAVEVQEFVRRERDLEEANRSSTVVSGHHRVHEPSSVRGGLEGVPFMRRSLPDGCTNDRHHSALSPTPLDVMPKVKGSLTSHRSVCQLLPSPAEDSRLPKPLANGAGRLLPLAGDEQIERLPGVGGLGSASGAVREDPAISCQQVPEKPTPRAEGVKLELTMPCSPRDVGVVPELQHLATPIIPEERVGLSLIKEHAMYSEPGERPALYLEGVEPSATELNLDINEPVGEFARPDNGGHSAEEIVKFLGHEGIDRSFDVVGECEVVGHQEKSALGAALAEEREKWRQVRKDEIKFYNDCCNSRLEANEYRLRKIAEAETAEEVLTLLPRPPLMRHRPVAPRRTYSKSAESSSNLQSQDRSQDEEANNLRDQAALAITRLARGYLARLHYRVLRELFADYVNCRIGVDRSESPDLEYKELQKCSRLVMDGTDQFRRLRRVNVVLSFLRAKVSMMHVSCRMPPRTPRQFAERPQPECVSNVGDALEVLKGFMRIIQSKKEVASRRAAATINRRNEEPLEALEVLNGLALIFRAKQERRARKDAIEARMAQQEGMCSVLEKPSSTIESFLLCAVARRELQRRRSLVEERRRLSAACEKILPFMQMHLARREVERRKALVEERRRHSAACEKILPSMQMHLARCEVERRRSLVEERRRHSAACEKILPFMRMYLARREVERRKALVEERRRLSAACEKILPFMRMYLARREVERRKALVEERRRLSAACEKILPFMRMYLARREVERRKALVEEKRVTDSDAECLLDEAAMKVQRAFRSYKARRSVKERLVAKERYWGSIQAHDEEIAAAVAAIVSDSPEGADLWASLGHYYYQVTTQKGGSVGDSASIADQYVVVMQQHMRGLASWKLVQALRSEQRPPRGAL</sequence>
<dbReference type="GO" id="GO:0051295">
    <property type="term" value="P:establishment of meiotic spindle localization"/>
    <property type="evidence" value="ECO:0007669"/>
    <property type="project" value="TreeGrafter"/>
</dbReference>
<dbReference type="Pfam" id="PF00612">
    <property type="entry name" value="IQ"/>
    <property type="match status" value="3"/>
</dbReference>
<dbReference type="Gene3D" id="1.20.5.190">
    <property type="match status" value="3"/>
</dbReference>
<evidence type="ECO:0000313" key="4">
    <source>
        <dbReference type="Proteomes" id="UP000002316"/>
    </source>
</evidence>
<protein>
    <recommendedName>
        <fullName evidence="5">Flagellar Member 7</fullName>
    </recommendedName>
</protein>
<dbReference type="CDD" id="cd23767">
    <property type="entry name" value="IQCD"/>
    <property type="match status" value="1"/>
</dbReference>
<evidence type="ECO:0000256" key="1">
    <source>
        <dbReference type="SAM" id="Coils"/>
    </source>
</evidence>
<name>D0AAT3_TRYB9</name>
<dbReference type="RefSeq" id="XP_011781048.1">
    <property type="nucleotide sequence ID" value="XM_011782746.1"/>
</dbReference>
<dbReference type="VEuPathDB" id="TriTrypDB:Tbg972.11.19050"/>
<dbReference type="EMBL" id="FN554974">
    <property type="protein sequence ID" value="CBH18784.1"/>
    <property type="molecule type" value="Genomic_DNA"/>
</dbReference>
<feature type="region of interest" description="Disordered" evidence="2">
    <location>
        <begin position="1590"/>
        <end position="1625"/>
    </location>
</feature>
<dbReference type="GO" id="GO:0000922">
    <property type="term" value="C:spindle pole"/>
    <property type="evidence" value="ECO:0007669"/>
    <property type="project" value="TreeGrafter"/>
</dbReference>
<dbReference type="GO" id="GO:0007051">
    <property type="term" value="P:spindle organization"/>
    <property type="evidence" value="ECO:0007669"/>
    <property type="project" value="TreeGrafter"/>
</dbReference>
<feature type="compositionally biased region" description="Low complexity" evidence="2">
    <location>
        <begin position="341"/>
        <end position="354"/>
    </location>
</feature>
<feature type="compositionally biased region" description="Low complexity" evidence="2">
    <location>
        <begin position="710"/>
        <end position="723"/>
    </location>
</feature>
<feature type="coiled-coil region" evidence="1">
    <location>
        <begin position="1136"/>
        <end position="1163"/>
    </location>
</feature>
<feature type="region of interest" description="Disordered" evidence="2">
    <location>
        <begin position="271"/>
        <end position="311"/>
    </location>
</feature>
<dbReference type="PANTHER" id="PTHR22706:SF2">
    <property type="entry name" value="SFI1 SPINDLE BODY DOMAIN-CONTAINING PROTEIN"/>
    <property type="match status" value="1"/>
</dbReference>
<feature type="compositionally biased region" description="Basic and acidic residues" evidence="2">
    <location>
        <begin position="294"/>
        <end position="311"/>
    </location>
</feature>
<proteinExistence type="predicted"/>
<reference evidence="4" key="1">
    <citation type="journal article" date="2010" name="PLoS Negl. Trop. Dis.">
        <title>The genome sequence of Trypanosoma brucei gambiense, causative agent of chronic human african trypanosomiasis.</title>
        <authorList>
            <person name="Jackson A.P."/>
            <person name="Sanders M."/>
            <person name="Berry A."/>
            <person name="McQuillan J."/>
            <person name="Aslett M.A."/>
            <person name="Quail M.A."/>
            <person name="Chukualim B."/>
            <person name="Capewell P."/>
            <person name="MacLeod A."/>
            <person name="Melville S.E."/>
            <person name="Gibson W."/>
            <person name="Barry J.D."/>
            <person name="Berriman M."/>
            <person name="Hertz-Fowler C."/>
        </authorList>
    </citation>
    <scope>NUCLEOTIDE SEQUENCE [LARGE SCALE GENOMIC DNA]</scope>
    <source>
        <strain evidence="4">MHOM/CI/86/DAL972</strain>
    </source>
</reference>
<organism evidence="3 4">
    <name type="scientific">Trypanosoma brucei gambiense (strain MHOM/CI/86/DAL972)</name>
    <dbReference type="NCBI Taxonomy" id="679716"/>
    <lineage>
        <taxon>Eukaryota</taxon>
        <taxon>Discoba</taxon>
        <taxon>Euglenozoa</taxon>
        <taxon>Kinetoplastea</taxon>
        <taxon>Metakinetoplastina</taxon>
        <taxon>Trypanosomatida</taxon>
        <taxon>Trypanosomatidae</taxon>
        <taxon>Trypanosoma</taxon>
    </lineage>
</organism>
<feature type="compositionally biased region" description="Polar residues" evidence="2">
    <location>
        <begin position="492"/>
        <end position="501"/>
    </location>
</feature>
<dbReference type="GeneID" id="23867134"/>
<dbReference type="GO" id="GO:0005516">
    <property type="term" value="F:calmodulin binding"/>
    <property type="evidence" value="ECO:0007669"/>
    <property type="project" value="TreeGrafter"/>
</dbReference>
<dbReference type="GO" id="GO:0000278">
    <property type="term" value="P:mitotic cell cycle"/>
    <property type="evidence" value="ECO:0007669"/>
    <property type="project" value="TreeGrafter"/>
</dbReference>
<feature type="region of interest" description="Disordered" evidence="2">
    <location>
        <begin position="325"/>
        <end position="903"/>
    </location>
</feature>
<dbReference type="Proteomes" id="UP000002316">
    <property type="component" value="Chromosome 11"/>
</dbReference>
<feature type="compositionally biased region" description="Polar residues" evidence="2">
    <location>
        <begin position="1604"/>
        <end position="1617"/>
    </location>
</feature>
<dbReference type="InterPro" id="IPR011990">
    <property type="entry name" value="TPR-like_helical_dom_sf"/>
</dbReference>
<feature type="region of interest" description="Disordered" evidence="2">
    <location>
        <begin position="1"/>
        <end position="26"/>
    </location>
</feature>
<dbReference type="InterPro" id="IPR051185">
    <property type="entry name" value="ASPM"/>
</dbReference>
<feature type="compositionally biased region" description="Low complexity" evidence="2">
    <location>
        <begin position="630"/>
        <end position="643"/>
    </location>
</feature>
<accession>D0AAT3</accession>
<feature type="compositionally biased region" description="Polar residues" evidence="2">
    <location>
        <begin position="513"/>
        <end position="540"/>
    </location>
</feature>
<feature type="compositionally biased region" description="Polar residues" evidence="2">
    <location>
        <begin position="386"/>
        <end position="398"/>
    </location>
</feature>
<evidence type="ECO:0000256" key="2">
    <source>
        <dbReference type="SAM" id="MobiDB-lite"/>
    </source>
</evidence>
<dbReference type="KEGG" id="tbg:TbgDal_XI19050"/>
<keyword evidence="1" id="KW-0175">Coiled coil</keyword>
<feature type="compositionally biased region" description="Polar residues" evidence="2">
    <location>
        <begin position="271"/>
        <end position="284"/>
    </location>
</feature>
<dbReference type="SUPFAM" id="SSF48452">
    <property type="entry name" value="TPR-like"/>
    <property type="match status" value="1"/>
</dbReference>